<evidence type="ECO:0000256" key="8">
    <source>
        <dbReference type="SAM" id="MobiDB-lite"/>
    </source>
</evidence>
<dbReference type="OrthoDB" id="6910977at2759"/>
<dbReference type="GO" id="GO:0008270">
    <property type="term" value="F:zinc ion binding"/>
    <property type="evidence" value="ECO:0007669"/>
    <property type="project" value="UniProtKB-KW"/>
</dbReference>
<dbReference type="InterPro" id="IPR036236">
    <property type="entry name" value="Znf_C2H2_sf"/>
</dbReference>
<dbReference type="PROSITE" id="PS50157">
    <property type="entry name" value="ZINC_FINGER_C2H2_2"/>
    <property type="match status" value="3"/>
</dbReference>
<evidence type="ECO:0000256" key="2">
    <source>
        <dbReference type="ARBA" id="ARBA00022723"/>
    </source>
</evidence>
<dbReference type="GO" id="GO:0005634">
    <property type="term" value="C:nucleus"/>
    <property type="evidence" value="ECO:0007669"/>
    <property type="project" value="UniProtKB-SubCell"/>
</dbReference>
<protein>
    <recommendedName>
        <fullName evidence="9">C2H2-type domain-containing protein</fullName>
    </recommendedName>
</protein>
<evidence type="ECO:0000256" key="5">
    <source>
        <dbReference type="ARBA" id="ARBA00022833"/>
    </source>
</evidence>
<gene>
    <name evidence="10" type="ORF">BDV29DRAFT_137634</name>
</gene>
<keyword evidence="3" id="KW-0677">Repeat</keyword>
<feature type="region of interest" description="Disordered" evidence="8">
    <location>
        <begin position="353"/>
        <end position="375"/>
    </location>
</feature>
<comment type="subcellular location">
    <subcellularLocation>
        <location evidence="1">Nucleus</location>
    </subcellularLocation>
</comment>
<feature type="domain" description="C2H2-type" evidence="9">
    <location>
        <begin position="250"/>
        <end position="277"/>
    </location>
</feature>
<dbReference type="PANTHER" id="PTHR24394">
    <property type="entry name" value="ZINC FINGER PROTEIN"/>
    <property type="match status" value="1"/>
</dbReference>
<evidence type="ECO:0000256" key="1">
    <source>
        <dbReference type="ARBA" id="ARBA00004123"/>
    </source>
</evidence>
<dbReference type="InterPro" id="IPR013087">
    <property type="entry name" value="Znf_C2H2_type"/>
</dbReference>
<dbReference type="EMBL" id="ML732156">
    <property type="protein sequence ID" value="KAB8078681.1"/>
    <property type="molecule type" value="Genomic_DNA"/>
</dbReference>
<keyword evidence="11" id="KW-1185">Reference proteome</keyword>
<evidence type="ECO:0000256" key="6">
    <source>
        <dbReference type="ARBA" id="ARBA00023242"/>
    </source>
</evidence>
<sequence length="375" mass="42026">MMEANPVYSSPMRPASSRPRNSQSTSGLGISHCEMEGPSSHLRLLPPETYPSPVTDWSNQLMPPDSLLETTLDVGNFSPRTCYEQFGGHSDVSVSPLSYYSPQTLNPSSSHGSALDFGGNPGTLNAPSSRFWPNTPHSDATSCEIQIPVKEETDESWEQPLLMGASEYIGISTVPQIPQVVCDNTYPNNQHLSDNNSGSLVELKPYVGRDGNNTRRAAAQNMPVEVVFKWTKNDSELPDERCKIPSADGLQCTICGSRFTRRSNCREHMKRHDPSQRKSYNCEFCDRPFGRRTDLRRHVDSIHHGIRKFCCEQCGQRFSRHDTLSRHKADGCHRRPRNSDASKDVEVAQASQYFPCLPLQDPPYGSPRPRPLPRH</sequence>
<reference evidence="10 11" key="1">
    <citation type="submission" date="2019-04" db="EMBL/GenBank/DDBJ databases">
        <title>Friends and foes A comparative genomics study of 23 Aspergillus species from section Flavi.</title>
        <authorList>
            <consortium name="DOE Joint Genome Institute"/>
            <person name="Kjaerbolling I."/>
            <person name="Vesth T."/>
            <person name="Frisvad J.C."/>
            <person name="Nybo J.L."/>
            <person name="Theobald S."/>
            <person name="Kildgaard S."/>
            <person name="Isbrandt T."/>
            <person name="Kuo A."/>
            <person name="Sato A."/>
            <person name="Lyhne E.K."/>
            <person name="Kogle M.E."/>
            <person name="Wiebenga A."/>
            <person name="Kun R.S."/>
            <person name="Lubbers R.J."/>
            <person name="Makela M.R."/>
            <person name="Barry K."/>
            <person name="Chovatia M."/>
            <person name="Clum A."/>
            <person name="Daum C."/>
            <person name="Haridas S."/>
            <person name="He G."/>
            <person name="LaButti K."/>
            <person name="Lipzen A."/>
            <person name="Mondo S."/>
            <person name="Riley R."/>
            <person name="Salamov A."/>
            <person name="Simmons B.A."/>
            <person name="Magnuson J.K."/>
            <person name="Henrissat B."/>
            <person name="Mortensen U.H."/>
            <person name="Larsen T.O."/>
            <person name="Devries R.P."/>
            <person name="Grigoriev I.V."/>
            <person name="Machida M."/>
            <person name="Baker S.E."/>
            <person name="Andersen M.R."/>
        </authorList>
    </citation>
    <scope>NUCLEOTIDE SEQUENCE [LARGE SCALE GENOMIC DNA]</scope>
    <source>
        <strain evidence="10 11">CBS 151.66</strain>
    </source>
</reference>
<proteinExistence type="predicted"/>
<accession>A0A5N5XDB7</accession>
<dbReference type="Proteomes" id="UP000326565">
    <property type="component" value="Unassembled WGS sequence"/>
</dbReference>
<feature type="domain" description="C2H2-type" evidence="9">
    <location>
        <begin position="309"/>
        <end position="338"/>
    </location>
</feature>
<keyword evidence="4 7" id="KW-0863">Zinc-finger</keyword>
<evidence type="ECO:0000256" key="3">
    <source>
        <dbReference type="ARBA" id="ARBA00022737"/>
    </source>
</evidence>
<dbReference type="PROSITE" id="PS00028">
    <property type="entry name" value="ZINC_FINGER_C2H2_1"/>
    <property type="match status" value="3"/>
</dbReference>
<feature type="region of interest" description="Disordered" evidence="8">
    <location>
        <begin position="1"/>
        <end position="49"/>
    </location>
</feature>
<dbReference type="Gene3D" id="3.30.160.60">
    <property type="entry name" value="Classic Zinc Finger"/>
    <property type="match status" value="2"/>
</dbReference>
<evidence type="ECO:0000313" key="10">
    <source>
        <dbReference type="EMBL" id="KAB8078681.1"/>
    </source>
</evidence>
<organism evidence="10 11">
    <name type="scientific">Aspergillus leporis</name>
    <dbReference type="NCBI Taxonomy" id="41062"/>
    <lineage>
        <taxon>Eukaryota</taxon>
        <taxon>Fungi</taxon>
        <taxon>Dikarya</taxon>
        <taxon>Ascomycota</taxon>
        <taxon>Pezizomycotina</taxon>
        <taxon>Eurotiomycetes</taxon>
        <taxon>Eurotiomycetidae</taxon>
        <taxon>Eurotiales</taxon>
        <taxon>Aspergillaceae</taxon>
        <taxon>Aspergillus</taxon>
        <taxon>Aspergillus subgen. Circumdati</taxon>
    </lineage>
</organism>
<dbReference type="PANTHER" id="PTHR24394:SF29">
    <property type="entry name" value="MYONEURIN"/>
    <property type="match status" value="1"/>
</dbReference>
<feature type="compositionally biased region" description="Pro residues" evidence="8">
    <location>
        <begin position="360"/>
        <end position="375"/>
    </location>
</feature>
<evidence type="ECO:0000313" key="11">
    <source>
        <dbReference type="Proteomes" id="UP000326565"/>
    </source>
</evidence>
<dbReference type="GO" id="GO:0000981">
    <property type="term" value="F:DNA-binding transcription factor activity, RNA polymerase II-specific"/>
    <property type="evidence" value="ECO:0007669"/>
    <property type="project" value="TreeGrafter"/>
</dbReference>
<dbReference type="Pfam" id="PF00096">
    <property type="entry name" value="zf-C2H2"/>
    <property type="match status" value="2"/>
</dbReference>
<evidence type="ECO:0000256" key="4">
    <source>
        <dbReference type="ARBA" id="ARBA00022771"/>
    </source>
</evidence>
<keyword evidence="2" id="KW-0479">Metal-binding</keyword>
<feature type="compositionally biased region" description="Low complexity" evidence="8">
    <location>
        <begin position="9"/>
        <end position="22"/>
    </location>
</feature>
<name>A0A5N5XDB7_9EURO</name>
<feature type="region of interest" description="Disordered" evidence="8">
    <location>
        <begin position="325"/>
        <end position="344"/>
    </location>
</feature>
<feature type="domain" description="C2H2-type" evidence="9">
    <location>
        <begin position="280"/>
        <end position="308"/>
    </location>
</feature>
<keyword evidence="5" id="KW-0862">Zinc</keyword>
<dbReference type="SUPFAM" id="SSF57667">
    <property type="entry name" value="beta-beta-alpha zinc fingers"/>
    <property type="match status" value="2"/>
</dbReference>
<dbReference type="AlphaFoldDB" id="A0A5N5XDB7"/>
<dbReference type="SMART" id="SM00355">
    <property type="entry name" value="ZnF_C2H2"/>
    <property type="match status" value="3"/>
</dbReference>
<evidence type="ECO:0000256" key="7">
    <source>
        <dbReference type="PROSITE-ProRule" id="PRU00042"/>
    </source>
</evidence>
<evidence type="ECO:0000259" key="9">
    <source>
        <dbReference type="PROSITE" id="PS50157"/>
    </source>
</evidence>
<keyword evidence="6" id="KW-0539">Nucleus</keyword>